<sequence length="243" mass="26643">MAKRKVRRRARKILGADPTALVWCELARPIPAPPEQVHRAAGSKRLTPGRHWLLYAGAVLFFFVVIPMMLIDKLGDRLERRPAGRPAPHPRHEPGPASTSTPGSESADAATSPRPPAPGRDRRGRRRPGDPAHGLFDGDWERTAGRLLLHWYGHSPNPQRLVMLTSDGICVAASPRRRLSPTTAGDFHAVARFSPAEARIEAEAGQPRGFATFALHFPDGSWLELGRLAGPDDADHFLRTVST</sequence>
<dbReference type="Proteomes" id="UP001470023">
    <property type="component" value="Unassembled WGS sequence"/>
</dbReference>
<organism evidence="3 4">
    <name type="scientific">Streptomyces sp. 900105245</name>
    <dbReference type="NCBI Taxonomy" id="3154379"/>
    <lineage>
        <taxon>Bacteria</taxon>
        <taxon>Bacillati</taxon>
        <taxon>Actinomycetota</taxon>
        <taxon>Actinomycetes</taxon>
        <taxon>Kitasatosporales</taxon>
        <taxon>Streptomycetaceae</taxon>
        <taxon>Streptomyces</taxon>
    </lineage>
</organism>
<accession>A0ABV1U6G8</accession>
<proteinExistence type="predicted"/>
<keyword evidence="2" id="KW-0812">Transmembrane</keyword>
<keyword evidence="4" id="KW-1185">Reference proteome</keyword>
<dbReference type="EMBL" id="JBEPAZ010000011">
    <property type="protein sequence ID" value="MER6429288.1"/>
    <property type="molecule type" value="Genomic_DNA"/>
</dbReference>
<name>A0ABV1U6G8_9ACTN</name>
<feature type="transmembrane region" description="Helical" evidence="2">
    <location>
        <begin position="53"/>
        <end position="71"/>
    </location>
</feature>
<feature type="region of interest" description="Disordered" evidence="1">
    <location>
        <begin position="81"/>
        <end position="138"/>
    </location>
</feature>
<reference evidence="3 4" key="1">
    <citation type="submission" date="2024-06" db="EMBL/GenBank/DDBJ databases">
        <title>The Natural Products Discovery Center: Release of the First 8490 Sequenced Strains for Exploring Actinobacteria Biosynthetic Diversity.</title>
        <authorList>
            <person name="Kalkreuter E."/>
            <person name="Kautsar S.A."/>
            <person name="Yang D."/>
            <person name="Bader C.D."/>
            <person name="Teijaro C.N."/>
            <person name="Fluegel L."/>
            <person name="Davis C.M."/>
            <person name="Simpson J.R."/>
            <person name="Lauterbach L."/>
            <person name="Steele A.D."/>
            <person name="Gui C."/>
            <person name="Meng S."/>
            <person name="Li G."/>
            <person name="Viehrig K."/>
            <person name="Ye F."/>
            <person name="Su P."/>
            <person name="Kiefer A.F."/>
            <person name="Nichols A."/>
            <person name="Cepeda A.J."/>
            <person name="Yan W."/>
            <person name="Fan B."/>
            <person name="Jiang Y."/>
            <person name="Adhikari A."/>
            <person name="Zheng C.-J."/>
            <person name="Schuster L."/>
            <person name="Cowan T.M."/>
            <person name="Smanski M.J."/>
            <person name="Chevrette M.G."/>
            <person name="De Carvalho L.P.S."/>
            <person name="Shen B."/>
        </authorList>
    </citation>
    <scope>NUCLEOTIDE SEQUENCE [LARGE SCALE GENOMIC DNA]</scope>
    <source>
        <strain evidence="3 4">NPDC001166</strain>
    </source>
</reference>
<evidence type="ECO:0000313" key="4">
    <source>
        <dbReference type="Proteomes" id="UP001470023"/>
    </source>
</evidence>
<evidence type="ECO:0000256" key="2">
    <source>
        <dbReference type="SAM" id="Phobius"/>
    </source>
</evidence>
<dbReference type="RefSeq" id="WP_352063754.1">
    <property type="nucleotide sequence ID" value="NZ_JBEPAZ010000011.1"/>
</dbReference>
<evidence type="ECO:0000256" key="1">
    <source>
        <dbReference type="SAM" id="MobiDB-lite"/>
    </source>
</evidence>
<keyword evidence="2" id="KW-1133">Transmembrane helix</keyword>
<comment type="caution">
    <text evidence="3">The sequence shown here is derived from an EMBL/GenBank/DDBJ whole genome shotgun (WGS) entry which is preliminary data.</text>
</comment>
<evidence type="ECO:0000313" key="3">
    <source>
        <dbReference type="EMBL" id="MER6429288.1"/>
    </source>
</evidence>
<protein>
    <submittedName>
        <fullName evidence="3">Uncharacterized protein</fullName>
    </submittedName>
</protein>
<gene>
    <name evidence="3" type="ORF">ABT272_16330</name>
</gene>
<keyword evidence="2" id="KW-0472">Membrane</keyword>